<accession>A0A2U9IEL4</accession>
<keyword evidence="4" id="KW-1185">Reference proteome</keyword>
<dbReference type="SUPFAM" id="SSF50475">
    <property type="entry name" value="FMN-binding split barrel"/>
    <property type="match status" value="1"/>
</dbReference>
<organism evidence="3 4">
    <name type="scientific">Acidianus brierleyi</name>
    <dbReference type="NCBI Taxonomy" id="41673"/>
    <lineage>
        <taxon>Archaea</taxon>
        <taxon>Thermoproteota</taxon>
        <taxon>Thermoprotei</taxon>
        <taxon>Sulfolobales</taxon>
        <taxon>Sulfolobaceae</taxon>
        <taxon>Acidianus</taxon>
    </lineage>
</organism>
<dbReference type="AlphaFoldDB" id="A0A2U9IEL4"/>
<dbReference type="RefSeq" id="WP_110270287.1">
    <property type="nucleotide sequence ID" value="NZ_CP029289.2"/>
</dbReference>
<sequence>MIQINIKDIFPKDGVYESILGSTGVLNNLSPIGIIREGDNISAKIYRNTLTYSNISKIPKCSIHITDNPRIFYNSLFGNINYTIKNALPIINDESIYEIIFAKCIKLNNDNPSIFLLDPYSIEIGSNVHRGFSRGYSLLIDALVHFTRLDILPNKEVLKLLNIINYELKTSKRLSPDMEDIIRDLENKIVSKGYKLE</sequence>
<dbReference type="InterPro" id="IPR012349">
    <property type="entry name" value="Split_barrel_FMN-bd"/>
</dbReference>
<dbReference type="Proteomes" id="UP000248044">
    <property type="component" value="Chromosome"/>
</dbReference>
<reference evidence="3 4" key="1">
    <citation type="submission" date="2018-05" db="EMBL/GenBank/DDBJ databases">
        <title>Complete Genome Sequences of Extremely Thermoacidophilic, Metal-Mobilizing Type-Strain Members of the Archaeal Family Sulfolobaceae: Acidianus brierleyi DSM-1651T, Acidianus sulfidivorans DSM-18786T, Metallosphaera hakonensis DSM-7519T, and Metallosphaera prunae DSM-10039T.</title>
        <authorList>
            <person name="Counts J.A."/>
            <person name="Kelly R.M."/>
        </authorList>
    </citation>
    <scope>NUCLEOTIDE SEQUENCE [LARGE SCALE GENOMIC DNA]</scope>
    <source>
        <strain evidence="3 4">DSM 1651</strain>
    </source>
</reference>
<evidence type="ECO:0000259" key="1">
    <source>
        <dbReference type="Pfam" id="PF04289"/>
    </source>
</evidence>
<dbReference type="KEGG" id="abri:DFR85_07125"/>
<dbReference type="Pfam" id="PF04289">
    <property type="entry name" value="DUF447_N"/>
    <property type="match status" value="1"/>
</dbReference>
<feature type="domain" description="DUF447" evidence="1">
    <location>
        <begin position="16"/>
        <end position="123"/>
    </location>
</feature>
<feature type="domain" description="DUF447" evidence="2">
    <location>
        <begin position="133"/>
        <end position="182"/>
    </location>
</feature>
<evidence type="ECO:0000313" key="3">
    <source>
        <dbReference type="EMBL" id="AWR94406.1"/>
    </source>
</evidence>
<dbReference type="GeneID" id="36831915"/>
<evidence type="ECO:0000313" key="4">
    <source>
        <dbReference type="Proteomes" id="UP000248044"/>
    </source>
</evidence>
<proteinExistence type="predicted"/>
<dbReference type="InterPro" id="IPR049288">
    <property type="entry name" value="DUF447_C"/>
</dbReference>
<dbReference type="Gene3D" id="1.20.58.290">
    <property type="entry name" value="Hypothetical membrane protein ta0354_69_121"/>
    <property type="match status" value="1"/>
</dbReference>
<dbReference type="OrthoDB" id="146030at2157"/>
<dbReference type="EMBL" id="CP029289">
    <property type="protein sequence ID" value="AWR94406.1"/>
    <property type="molecule type" value="Genomic_DNA"/>
</dbReference>
<gene>
    <name evidence="3" type="ORF">DFR85_07125</name>
</gene>
<dbReference type="InterPro" id="IPR007386">
    <property type="entry name" value="DUF447_N"/>
</dbReference>
<name>A0A2U9IEL4_9CREN</name>
<evidence type="ECO:0000259" key="2">
    <source>
        <dbReference type="Pfam" id="PF20766"/>
    </source>
</evidence>
<protein>
    <submittedName>
        <fullName evidence="3">DUF447 domain-containing protein</fullName>
    </submittedName>
</protein>
<dbReference type="Gene3D" id="2.30.110.10">
    <property type="entry name" value="Electron Transport, Fmn-binding Protein, Chain A"/>
    <property type="match status" value="1"/>
</dbReference>
<dbReference type="Pfam" id="PF20766">
    <property type="entry name" value="DUF447_C"/>
    <property type="match status" value="1"/>
</dbReference>